<evidence type="ECO:0000256" key="1">
    <source>
        <dbReference type="SAM" id="MobiDB-lite"/>
    </source>
</evidence>
<feature type="compositionally biased region" description="Basic residues" evidence="1">
    <location>
        <begin position="1"/>
        <end position="12"/>
    </location>
</feature>
<comment type="caution">
    <text evidence="2">The sequence shown here is derived from an EMBL/GenBank/DDBJ whole genome shotgun (WGS) entry which is preliminary data.</text>
</comment>
<sequence>MARSRGRNHSRNKQNLPLTPKELKHDGIDVEFSESLADTDDLEAQARSKAADQRAKARNIRNK</sequence>
<dbReference type="Pfam" id="PF14151">
    <property type="entry name" value="YfhD"/>
    <property type="match status" value="1"/>
</dbReference>
<feature type="compositionally biased region" description="Basic and acidic residues" evidence="1">
    <location>
        <begin position="44"/>
        <end position="55"/>
    </location>
</feature>
<dbReference type="EMBL" id="JAFBFI010000014">
    <property type="protein sequence ID" value="MBM7693612.1"/>
    <property type="molecule type" value="Genomic_DNA"/>
</dbReference>
<name>A0ABS2QKH7_9BACI</name>
<dbReference type="RefSeq" id="WP_204544455.1">
    <property type="nucleotide sequence ID" value="NZ_JAFBFI010000014.1"/>
</dbReference>
<keyword evidence="3" id="KW-1185">Reference proteome</keyword>
<gene>
    <name evidence="2" type="ORF">JOC77_003056</name>
</gene>
<protein>
    <recommendedName>
        <fullName evidence="4">YfhD family protein</fullName>
    </recommendedName>
</protein>
<evidence type="ECO:0008006" key="4">
    <source>
        <dbReference type="Google" id="ProtNLM"/>
    </source>
</evidence>
<feature type="region of interest" description="Disordered" evidence="1">
    <location>
        <begin position="1"/>
        <end position="27"/>
    </location>
</feature>
<dbReference type="InterPro" id="IPR025435">
    <property type="entry name" value="YfhD-like"/>
</dbReference>
<evidence type="ECO:0000313" key="3">
    <source>
        <dbReference type="Proteomes" id="UP000823486"/>
    </source>
</evidence>
<organism evidence="2 3">
    <name type="scientific">Peribacillus deserti</name>
    <dbReference type="NCBI Taxonomy" id="673318"/>
    <lineage>
        <taxon>Bacteria</taxon>
        <taxon>Bacillati</taxon>
        <taxon>Bacillota</taxon>
        <taxon>Bacilli</taxon>
        <taxon>Bacillales</taxon>
        <taxon>Bacillaceae</taxon>
        <taxon>Peribacillus</taxon>
    </lineage>
</organism>
<dbReference type="Proteomes" id="UP000823486">
    <property type="component" value="Unassembled WGS sequence"/>
</dbReference>
<proteinExistence type="predicted"/>
<feature type="region of interest" description="Disordered" evidence="1">
    <location>
        <begin position="43"/>
        <end position="63"/>
    </location>
</feature>
<evidence type="ECO:0000313" key="2">
    <source>
        <dbReference type="EMBL" id="MBM7693612.1"/>
    </source>
</evidence>
<reference evidence="2 3" key="1">
    <citation type="submission" date="2021-01" db="EMBL/GenBank/DDBJ databases">
        <title>Genomic Encyclopedia of Type Strains, Phase IV (KMG-IV): sequencing the most valuable type-strain genomes for metagenomic binning, comparative biology and taxonomic classification.</title>
        <authorList>
            <person name="Goeker M."/>
        </authorList>
    </citation>
    <scope>NUCLEOTIDE SEQUENCE [LARGE SCALE GENOMIC DNA]</scope>
    <source>
        <strain evidence="2 3">DSM 105482</strain>
    </source>
</reference>
<accession>A0ABS2QKH7</accession>